<gene>
    <name evidence="1" type="ORF">Zm00014a_043497</name>
</gene>
<protein>
    <submittedName>
        <fullName evidence="1">Uncharacterized protein</fullName>
    </submittedName>
</protein>
<comment type="caution">
    <text evidence="1">The sequence shown here is derived from an EMBL/GenBank/DDBJ whole genome shotgun (WGS) entry which is preliminary data.</text>
</comment>
<sequence length="25" mass="2870">MIKGLLRCFTAYVKDDGVKLLIMKI</sequence>
<dbReference type="AlphaFoldDB" id="A0A3L6G1Q1"/>
<organism evidence="1">
    <name type="scientific">Zea mays</name>
    <name type="common">Maize</name>
    <dbReference type="NCBI Taxonomy" id="4577"/>
    <lineage>
        <taxon>Eukaryota</taxon>
        <taxon>Viridiplantae</taxon>
        <taxon>Streptophyta</taxon>
        <taxon>Embryophyta</taxon>
        <taxon>Tracheophyta</taxon>
        <taxon>Spermatophyta</taxon>
        <taxon>Magnoliopsida</taxon>
        <taxon>Liliopsida</taxon>
        <taxon>Poales</taxon>
        <taxon>Poaceae</taxon>
        <taxon>PACMAD clade</taxon>
        <taxon>Panicoideae</taxon>
        <taxon>Andropogonodae</taxon>
        <taxon>Andropogoneae</taxon>
        <taxon>Tripsacinae</taxon>
        <taxon>Zea</taxon>
    </lineage>
</organism>
<reference evidence="1" key="1">
    <citation type="journal article" date="2018" name="Nat. Genet.">
        <title>Extensive intraspecific gene order and gene structural variations between Mo17 and other maize genomes.</title>
        <authorList>
            <person name="Sun S."/>
            <person name="Zhou Y."/>
            <person name="Chen J."/>
            <person name="Shi J."/>
            <person name="Zhao H."/>
            <person name="Zhao H."/>
            <person name="Song W."/>
            <person name="Zhang M."/>
            <person name="Cui Y."/>
            <person name="Dong X."/>
            <person name="Liu H."/>
            <person name="Ma X."/>
            <person name="Jiao Y."/>
            <person name="Wang B."/>
            <person name="Wei X."/>
            <person name="Stein J.C."/>
            <person name="Glaubitz J.C."/>
            <person name="Lu F."/>
            <person name="Yu G."/>
            <person name="Liang C."/>
            <person name="Fengler K."/>
            <person name="Li B."/>
            <person name="Rafalski A."/>
            <person name="Schnable P.S."/>
            <person name="Ware D.H."/>
            <person name="Buckler E.S."/>
            <person name="Lai J."/>
        </authorList>
    </citation>
    <scope>NUCLEOTIDE SEQUENCE [LARGE SCALE GENOMIC DNA]</scope>
    <source>
        <tissue evidence="1">Seedling</tissue>
    </source>
</reference>
<proteinExistence type="predicted"/>
<accession>A0A3L6G1Q1</accession>
<dbReference type="EMBL" id="NCVQ01000003">
    <property type="protein sequence ID" value="PWZ41038.1"/>
    <property type="molecule type" value="Genomic_DNA"/>
</dbReference>
<evidence type="ECO:0000313" key="1">
    <source>
        <dbReference type="EMBL" id="PWZ41038.1"/>
    </source>
</evidence>
<name>A0A3L6G1Q1_MAIZE</name>
<dbReference type="Proteomes" id="UP000251960">
    <property type="component" value="Chromosome 2"/>
</dbReference>